<dbReference type="GO" id="GO:0030145">
    <property type="term" value="F:manganese ion binding"/>
    <property type="evidence" value="ECO:0007669"/>
    <property type="project" value="InterPro"/>
</dbReference>
<dbReference type="InterPro" id="IPR011356">
    <property type="entry name" value="Leucine_aapep/pepB"/>
</dbReference>
<keyword evidence="2 7" id="KW-0031">Aminopeptidase</keyword>
<keyword evidence="3" id="KW-0645">Protease</keyword>
<gene>
    <name evidence="7" type="ORF">OB959_23610</name>
</gene>
<dbReference type="Pfam" id="PF00883">
    <property type="entry name" value="Peptidase_M17"/>
    <property type="match status" value="1"/>
</dbReference>
<dbReference type="PRINTS" id="PR00481">
    <property type="entry name" value="LAMNOPPTDASE"/>
</dbReference>
<sequence length="507" mass="55408">MMQQFTYLPPQIDIHDATLSQAMGNGLSANLLLVAEDLRDSILARPEFAAVATQIALGQKAPYSLVQHNSLQLVIFIGARPTRDHALYKQARSWIAPLAGLKIERMGLHLEGFDEGDRAQLAELTLACLLAANVPLPSHKHSAEDEWRYQQIAVSPRCVLDLARIYAEAEGNGMARHLAVSPASDLTARSYREWARQLAQVEGWQWHEYDQAQLAERGAGAFIAVARGSEDNQAAMVKLSYCPPNPVRRVALVGKGICHDSGGYNLKVAGSMYGMHLDMGGSAVALGALYAISRARLPYEVHCWLAIAENHIGPLAYRPGEVVTALNGTTIEVVDTDAEGRMVLADTLCMAVQDNPDLLIDYATLTGACKRALGSRYSGAFTNRPQWFGELISLGQRSGERVWPFPLDEDYDDNLDSEWADLLQCAPGASPDHIDAARFLNRFVPAQTPWLHLDLSGFRSKGGNGVVSSEVTGFGVRLTLDLLASPLGRRHELDEQDSKGSRESTKL</sequence>
<keyword evidence="5" id="KW-0464">Manganese</keyword>
<evidence type="ECO:0000256" key="5">
    <source>
        <dbReference type="ARBA" id="ARBA00023211"/>
    </source>
</evidence>
<dbReference type="InterPro" id="IPR000819">
    <property type="entry name" value="Peptidase_M17_C"/>
</dbReference>
<dbReference type="GO" id="GO:0005737">
    <property type="term" value="C:cytoplasm"/>
    <property type="evidence" value="ECO:0007669"/>
    <property type="project" value="InterPro"/>
</dbReference>
<organism evidence="7 8">
    <name type="scientific">Aeromonas bestiarum</name>
    <dbReference type="NCBI Taxonomy" id="105751"/>
    <lineage>
        <taxon>Bacteria</taxon>
        <taxon>Pseudomonadati</taxon>
        <taxon>Pseudomonadota</taxon>
        <taxon>Gammaproteobacteria</taxon>
        <taxon>Aeromonadales</taxon>
        <taxon>Aeromonadaceae</taxon>
        <taxon>Aeromonas</taxon>
    </lineage>
</organism>
<dbReference type="GO" id="GO:0006508">
    <property type="term" value="P:proteolysis"/>
    <property type="evidence" value="ECO:0007669"/>
    <property type="project" value="UniProtKB-KW"/>
</dbReference>
<dbReference type="GO" id="GO:0070006">
    <property type="term" value="F:metalloaminopeptidase activity"/>
    <property type="evidence" value="ECO:0007669"/>
    <property type="project" value="InterPro"/>
</dbReference>
<feature type="domain" description="Cytosol aminopeptidase" evidence="6">
    <location>
        <begin position="174"/>
        <end position="478"/>
    </location>
</feature>
<dbReference type="RefSeq" id="WP_290023266.1">
    <property type="nucleotide sequence ID" value="NZ_JAOPLV010000020.1"/>
</dbReference>
<evidence type="ECO:0000313" key="8">
    <source>
        <dbReference type="Proteomes" id="UP001168216"/>
    </source>
</evidence>
<evidence type="ECO:0000313" key="7">
    <source>
        <dbReference type="EMBL" id="MDM5142737.1"/>
    </source>
</evidence>
<keyword evidence="4" id="KW-0378">Hydrolase</keyword>
<dbReference type="PANTHER" id="PTHR11963">
    <property type="entry name" value="LEUCINE AMINOPEPTIDASE-RELATED"/>
    <property type="match status" value="1"/>
</dbReference>
<evidence type="ECO:0000259" key="6">
    <source>
        <dbReference type="Pfam" id="PF00883"/>
    </source>
</evidence>
<proteinExistence type="inferred from homology"/>
<evidence type="ECO:0000256" key="4">
    <source>
        <dbReference type="ARBA" id="ARBA00022801"/>
    </source>
</evidence>
<accession>A0AAW7IGT6</accession>
<comment type="caution">
    <text evidence="7">The sequence shown here is derived from an EMBL/GenBank/DDBJ whole genome shotgun (WGS) entry which is preliminary data.</text>
</comment>
<comment type="similarity">
    <text evidence="1">Belongs to the peptidase M17 family.</text>
</comment>
<reference evidence="7" key="1">
    <citation type="submission" date="2023-08" db="EMBL/GenBank/DDBJ databases">
        <title>WGS of Aeromonas isolates.</title>
        <authorList>
            <person name="Lee H."/>
        </authorList>
    </citation>
    <scope>NUCLEOTIDE SEQUENCE</scope>
    <source>
        <strain evidence="7">SL22</strain>
    </source>
</reference>
<dbReference type="SUPFAM" id="SSF53187">
    <property type="entry name" value="Zn-dependent exopeptidases"/>
    <property type="match status" value="1"/>
</dbReference>
<dbReference type="Gene3D" id="3.40.630.10">
    <property type="entry name" value="Zn peptidases"/>
    <property type="match status" value="1"/>
</dbReference>
<evidence type="ECO:0000256" key="2">
    <source>
        <dbReference type="ARBA" id="ARBA00022438"/>
    </source>
</evidence>
<protein>
    <submittedName>
        <fullName evidence="7">Leucyl aminopeptidase family protein</fullName>
    </submittedName>
</protein>
<dbReference type="CDD" id="cd00433">
    <property type="entry name" value="Peptidase_M17"/>
    <property type="match status" value="1"/>
</dbReference>
<dbReference type="PANTHER" id="PTHR11963:SF23">
    <property type="entry name" value="CYTOSOL AMINOPEPTIDASE"/>
    <property type="match status" value="1"/>
</dbReference>
<dbReference type="EMBL" id="JAOPLV010000020">
    <property type="protein sequence ID" value="MDM5142737.1"/>
    <property type="molecule type" value="Genomic_DNA"/>
</dbReference>
<dbReference type="Proteomes" id="UP001168216">
    <property type="component" value="Unassembled WGS sequence"/>
</dbReference>
<evidence type="ECO:0000256" key="1">
    <source>
        <dbReference type="ARBA" id="ARBA00009528"/>
    </source>
</evidence>
<dbReference type="AlphaFoldDB" id="A0AAW7IGT6"/>
<evidence type="ECO:0000256" key="3">
    <source>
        <dbReference type="ARBA" id="ARBA00022670"/>
    </source>
</evidence>
<name>A0AAW7IGT6_9GAMM</name>